<protein>
    <submittedName>
        <fullName evidence="2">Uncharacterized protein</fullName>
    </submittedName>
</protein>
<feature type="non-terminal residue" evidence="2">
    <location>
        <position position="104"/>
    </location>
</feature>
<name>A0A2S7FDQ8_CLOBU</name>
<accession>A0A2S7FDQ8</accession>
<reference evidence="2 3" key="1">
    <citation type="submission" date="2016-01" db="EMBL/GenBank/DDBJ databases">
        <title>Characterization of the Clostridium difficile lineages that are prevalent in Hong Kong and China.</title>
        <authorList>
            <person name="Kwok J.S.-L."/>
            <person name="Lam W.-Y."/>
            <person name="Ip M."/>
            <person name="Chan T.-F."/>
            <person name="Hawkey P.M."/>
            <person name="Tsui S.K.-W."/>
        </authorList>
    </citation>
    <scope>NUCLEOTIDE SEQUENCE [LARGE SCALE GENOMIC DNA]</scope>
    <source>
        <strain evidence="2 3">300064</strain>
    </source>
</reference>
<dbReference type="AlphaFoldDB" id="A0A2S7FDQ8"/>
<dbReference type="EMBL" id="LRDH01000062">
    <property type="protein sequence ID" value="PPV16958.1"/>
    <property type="molecule type" value="Genomic_DNA"/>
</dbReference>
<dbReference type="Proteomes" id="UP000238081">
    <property type="component" value="Unassembled WGS sequence"/>
</dbReference>
<evidence type="ECO:0000313" key="3">
    <source>
        <dbReference type="Proteomes" id="UP000238081"/>
    </source>
</evidence>
<sequence length="104" mass="11180">MRGGSASPISISFDDSIGITITSPKKLTLDADSEIIMKTPKNVKINGVSQILASKGDTNSGFTLENDMHFLSDNVKKEGRSTEAFSPFDDEPQEGTKPEPPEPP</sequence>
<evidence type="ECO:0000256" key="1">
    <source>
        <dbReference type="SAM" id="MobiDB-lite"/>
    </source>
</evidence>
<proteinExistence type="predicted"/>
<organism evidence="2 3">
    <name type="scientific">Clostridium butyricum</name>
    <dbReference type="NCBI Taxonomy" id="1492"/>
    <lineage>
        <taxon>Bacteria</taxon>
        <taxon>Bacillati</taxon>
        <taxon>Bacillota</taxon>
        <taxon>Clostridia</taxon>
        <taxon>Eubacteriales</taxon>
        <taxon>Clostridiaceae</taxon>
        <taxon>Clostridium</taxon>
    </lineage>
</organism>
<comment type="caution">
    <text evidence="2">The sequence shown here is derived from an EMBL/GenBank/DDBJ whole genome shotgun (WGS) entry which is preliminary data.</text>
</comment>
<feature type="compositionally biased region" description="Basic and acidic residues" evidence="1">
    <location>
        <begin position="94"/>
        <end position="104"/>
    </location>
</feature>
<evidence type="ECO:0000313" key="2">
    <source>
        <dbReference type="EMBL" id="PPV16958.1"/>
    </source>
</evidence>
<feature type="region of interest" description="Disordered" evidence="1">
    <location>
        <begin position="75"/>
        <end position="104"/>
    </location>
</feature>
<gene>
    <name evidence="2" type="ORF">AWN73_20830</name>
</gene>